<protein>
    <recommendedName>
        <fullName evidence="4">Ribose-5-phosphate isomerase</fullName>
    </recommendedName>
</protein>
<gene>
    <name evidence="2" type="ORF">COT95_02600</name>
</gene>
<accession>A0A2H0V6N5</accession>
<evidence type="ECO:0000256" key="1">
    <source>
        <dbReference type="ARBA" id="ARBA00008754"/>
    </source>
</evidence>
<proteinExistence type="inferred from homology"/>
<evidence type="ECO:0008006" key="4">
    <source>
        <dbReference type="Google" id="ProtNLM"/>
    </source>
</evidence>
<comment type="caution">
    <text evidence="2">The sequence shown here is derived from an EMBL/GenBank/DDBJ whole genome shotgun (WGS) entry which is preliminary data.</text>
</comment>
<evidence type="ECO:0000313" key="2">
    <source>
        <dbReference type="EMBL" id="PIR94728.1"/>
    </source>
</evidence>
<organism evidence="2 3">
    <name type="scientific">Candidatus Falkowbacteria bacterium CG10_big_fil_rev_8_21_14_0_10_37_6</name>
    <dbReference type="NCBI Taxonomy" id="1974563"/>
    <lineage>
        <taxon>Bacteria</taxon>
        <taxon>Candidatus Falkowiibacteriota</taxon>
    </lineage>
</organism>
<dbReference type="Proteomes" id="UP000228614">
    <property type="component" value="Unassembled WGS sequence"/>
</dbReference>
<dbReference type="AlphaFoldDB" id="A0A2H0V6N5"/>
<dbReference type="GO" id="GO:0016861">
    <property type="term" value="F:intramolecular oxidoreductase activity, interconverting aldoses and ketoses"/>
    <property type="evidence" value="ECO:0007669"/>
    <property type="project" value="UniProtKB-ARBA"/>
</dbReference>
<dbReference type="Pfam" id="PF02502">
    <property type="entry name" value="LacAB_rpiB"/>
    <property type="match status" value="1"/>
</dbReference>
<dbReference type="InterPro" id="IPR003500">
    <property type="entry name" value="RpiB_LacA_LacB"/>
</dbReference>
<comment type="similarity">
    <text evidence="1">Belongs to the LacAB/RpiB family.</text>
</comment>
<dbReference type="InterPro" id="IPR036569">
    <property type="entry name" value="RpiB_LacA_LacB_sf"/>
</dbReference>
<feature type="non-terminal residue" evidence="2">
    <location>
        <position position="1"/>
    </location>
</feature>
<dbReference type="EMBL" id="PFAN01000129">
    <property type="protein sequence ID" value="PIR94728.1"/>
    <property type="molecule type" value="Genomic_DNA"/>
</dbReference>
<name>A0A2H0V6N5_9BACT</name>
<dbReference type="SUPFAM" id="SSF89623">
    <property type="entry name" value="Ribose/Galactose isomerase RpiB/AlsB"/>
    <property type="match status" value="1"/>
</dbReference>
<dbReference type="Gene3D" id="3.40.1400.10">
    <property type="entry name" value="Sugar-phosphate isomerase, RpiB/LacA/LacB"/>
    <property type="match status" value="1"/>
</dbReference>
<evidence type="ECO:0000313" key="3">
    <source>
        <dbReference type="Proteomes" id="UP000228614"/>
    </source>
</evidence>
<dbReference type="GO" id="GO:0005975">
    <property type="term" value="P:carbohydrate metabolic process"/>
    <property type="evidence" value="ECO:0007669"/>
    <property type="project" value="InterPro"/>
</dbReference>
<reference evidence="3" key="1">
    <citation type="submission" date="2017-09" db="EMBL/GenBank/DDBJ databases">
        <title>Depth-based differentiation of microbial function through sediment-hosted aquifers and enrichment of novel symbionts in the deep terrestrial subsurface.</title>
        <authorList>
            <person name="Probst A.J."/>
            <person name="Ladd B."/>
            <person name="Jarett J.K."/>
            <person name="Geller-Mcgrath D.E."/>
            <person name="Sieber C.M.K."/>
            <person name="Emerson J.B."/>
            <person name="Anantharaman K."/>
            <person name="Thomas B.C."/>
            <person name="Malmstrom R."/>
            <person name="Stieglmeier M."/>
            <person name="Klingl A."/>
            <person name="Woyke T."/>
            <person name="Ryan C.M."/>
            <person name="Banfield J.F."/>
        </authorList>
    </citation>
    <scope>NUCLEOTIDE SEQUENCE [LARGE SCALE GENOMIC DNA]</scope>
</reference>
<sequence length="66" mass="7417">SIVREAVVDDDVNILCLGQGHLDMKDAEKIALVFLAANFSNEARHKRRLKKIAIMEAEIKKDKAII</sequence>